<dbReference type="Proteomes" id="UP000800082">
    <property type="component" value="Unassembled WGS sequence"/>
</dbReference>
<dbReference type="EMBL" id="ML978963">
    <property type="protein sequence ID" value="KAF1930408.1"/>
    <property type="molecule type" value="Genomic_DNA"/>
</dbReference>
<name>A0A6A5RTQ4_9PLEO</name>
<evidence type="ECO:0000313" key="3">
    <source>
        <dbReference type="Proteomes" id="UP000800082"/>
    </source>
</evidence>
<organism evidence="2 3">
    <name type="scientific">Didymella exigua CBS 183.55</name>
    <dbReference type="NCBI Taxonomy" id="1150837"/>
    <lineage>
        <taxon>Eukaryota</taxon>
        <taxon>Fungi</taxon>
        <taxon>Dikarya</taxon>
        <taxon>Ascomycota</taxon>
        <taxon>Pezizomycotina</taxon>
        <taxon>Dothideomycetes</taxon>
        <taxon>Pleosporomycetidae</taxon>
        <taxon>Pleosporales</taxon>
        <taxon>Pleosporineae</taxon>
        <taxon>Didymellaceae</taxon>
        <taxon>Didymella</taxon>
    </lineage>
</organism>
<keyword evidence="3" id="KW-1185">Reference proteome</keyword>
<sequence length="141" mass="15652">MHLSNCTADVMFSFQYHNLVIVLMRLLLCGSAEDSLIHDQGTTKKPPSILHKSQVKLETPMRLYYAHHSFKACNPWVIFATSIVGNNAISASGTKDADAAHDLVVGHRSALILTAKAFEDHGLNFYDTTRFVIQLHSVTQV</sequence>
<dbReference type="AlphaFoldDB" id="A0A6A5RTQ4"/>
<feature type="chain" id="PRO_5025516810" evidence="1">
    <location>
        <begin position="33"/>
        <end position="141"/>
    </location>
</feature>
<evidence type="ECO:0000313" key="2">
    <source>
        <dbReference type="EMBL" id="KAF1930408.1"/>
    </source>
</evidence>
<evidence type="ECO:0000256" key="1">
    <source>
        <dbReference type="SAM" id="SignalP"/>
    </source>
</evidence>
<feature type="signal peptide" evidence="1">
    <location>
        <begin position="1"/>
        <end position="32"/>
    </location>
</feature>
<proteinExistence type="predicted"/>
<keyword evidence="1" id="KW-0732">Signal</keyword>
<accession>A0A6A5RTQ4</accession>
<dbReference type="GeneID" id="54347420"/>
<gene>
    <name evidence="2" type="ORF">M421DRAFT_373752</name>
</gene>
<protein>
    <submittedName>
        <fullName evidence="2">Uncharacterized protein</fullName>
    </submittedName>
</protein>
<dbReference type="RefSeq" id="XP_033450656.1">
    <property type="nucleotide sequence ID" value="XM_033589772.1"/>
</dbReference>
<reference evidence="2" key="1">
    <citation type="journal article" date="2020" name="Stud. Mycol.">
        <title>101 Dothideomycetes genomes: a test case for predicting lifestyles and emergence of pathogens.</title>
        <authorList>
            <person name="Haridas S."/>
            <person name="Albert R."/>
            <person name="Binder M."/>
            <person name="Bloem J."/>
            <person name="Labutti K."/>
            <person name="Salamov A."/>
            <person name="Andreopoulos B."/>
            <person name="Baker S."/>
            <person name="Barry K."/>
            <person name="Bills G."/>
            <person name="Bluhm B."/>
            <person name="Cannon C."/>
            <person name="Castanera R."/>
            <person name="Culley D."/>
            <person name="Daum C."/>
            <person name="Ezra D."/>
            <person name="Gonzalez J."/>
            <person name="Henrissat B."/>
            <person name="Kuo A."/>
            <person name="Liang C."/>
            <person name="Lipzen A."/>
            <person name="Lutzoni F."/>
            <person name="Magnuson J."/>
            <person name="Mondo S."/>
            <person name="Nolan M."/>
            <person name="Ohm R."/>
            <person name="Pangilinan J."/>
            <person name="Park H.-J."/>
            <person name="Ramirez L."/>
            <person name="Alfaro M."/>
            <person name="Sun H."/>
            <person name="Tritt A."/>
            <person name="Yoshinaga Y."/>
            <person name="Zwiers L.-H."/>
            <person name="Turgeon B."/>
            <person name="Goodwin S."/>
            <person name="Spatafora J."/>
            <person name="Crous P."/>
            <person name="Grigoriev I."/>
        </authorList>
    </citation>
    <scope>NUCLEOTIDE SEQUENCE</scope>
    <source>
        <strain evidence="2">CBS 183.55</strain>
    </source>
</reference>